<name>A0A367F9N1_9ACTN</name>
<accession>A0A367F9N1</accession>
<organism evidence="1 2">
    <name type="scientific">Streptomyces diacarni</name>
    <dbReference type="NCBI Taxonomy" id="2800381"/>
    <lineage>
        <taxon>Bacteria</taxon>
        <taxon>Bacillati</taxon>
        <taxon>Actinomycetota</taxon>
        <taxon>Actinomycetes</taxon>
        <taxon>Kitasatosporales</taxon>
        <taxon>Streptomycetaceae</taxon>
        <taxon>Streptomyces</taxon>
    </lineage>
</organism>
<proteinExistence type="predicted"/>
<evidence type="ECO:0000313" key="1">
    <source>
        <dbReference type="EMBL" id="RCG26395.1"/>
    </source>
</evidence>
<dbReference type="EMBL" id="QOIN01000034">
    <property type="protein sequence ID" value="RCG26395.1"/>
    <property type="molecule type" value="Genomic_DNA"/>
</dbReference>
<protein>
    <submittedName>
        <fullName evidence="1">Uncharacterized protein</fullName>
    </submittedName>
</protein>
<reference evidence="1 2" key="1">
    <citation type="submission" date="2018-06" db="EMBL/GenBank/DDBJ databases">
        <title>Streptomyces reniochalinae sp. nov. and Streptomyces diacarnus sp. nov. from marine sponges.</title>
        <authorList>
            <person name="Li L."/>
        </authorList>
    </citation>
    <scope>NUCLEOTIDE SEQUENCE [LARGE SCALE GENOMIC DNA]</scope>
    <source>
        <strain evidence="1 2">LHW51701</strain>
    </source>
</reference>
<keyword evidence="2" id="KW-1185">Reference proteome</keyword>
<gene>
    <name evidence="1" type="ORF">DTL70_07405</name>
</gene>
<evidence type="ECO:0000313" key="2">
    <source>
        <dbReference type="Proteomes" id="UP000252914"/>
    </source>
</evidence>
<sequence length="75" mass="8081">MRTTLWALEGLEHILFGSGRRVACRNAWTAVLEDRDRARSRLEAESVRNAAAAALEAEAVVHAAADRPAPAASRA</sequence>
<dbReference type="Proteomes" id="UP000252914">
    <property type="component" value="Unassembled WGS sequence"/>
</dbReference>
<comment type="caution">
    <text evidence="1">The sequence shown here is derived from an EMBL/GenBank/DDBJ whole genome shotgun (WGS) entry which is preliminary data.</text>
</comment>
<dbReference type="RefSeq" id="WP_114021043.1">
    <property type="nucleotide sequence ID" value="NZ_JBEYTF010000129.1"/>
</dbReference>
<dbReference type="AlphaFoldDB" id="A0A367F9N1"/>